<keyword evidence="2" id="KW-1185">Reference proteome</keyword>
<protein>
    <submittedName>
        <fullName evidence="1">Uncharacterized protein</fullName>
    </submittedName>
</protein>
<evidence type="ECO:0000313" key="1">
    <source>
        <dbReference type="EMBL" id="OAA71110.1"/>
    </source>
</evidence>
<name>A0A168C9E7_CORDF</name>
<dbReference type="EMBL" id="AZHF01000009">
    <property type="protein sequence ID" value="OAA71110.1"/>
    <property type="molecule type" value="Genomic_DNA"/>
</dbReference>
<accession>A0A168C9E7</accession>
<reference evidence="1 2" key="1">
    <citation type="journal article" date="2016" name="Genome Biol. Evol.">
        <title>Divergent and convergent evolution of fungal pathogenicity.</title>
        <authorList>
            <person name="Shang Y."/>
            <person name="Xiao G."/>
            <person name="Zheng P."/>
            <person name="Cen K."/>
            <person name="Zhan S."/>
            <person name="Wang C."/>
        </authorList>
    </citation>
    <scope>NUCLEOTIDE SEQUENCE [LARGE SCALE GENOMIC DNA]</scope>
    <source>
        <strain evidence="1 2">RCEF 1005</strain>
    </source>
</reference>
<dbReference type="OrthoDB" id="4859511at2759"/>
<organism evidence="1 2">
    <name type="scientific">Akanthomyces lecanii RCEF 1005</name>
    <dbReference type="NCBI Taxonomy" id="1081108"/>
    <lineage>
        <taxon>Eukaryota</taxon>
        <taxon>Fungi</taxon>
        <taxon>Dikarya</taxon>
        <taxon>Ascomycota</taxon>
        <taxon>Pezizomycotina</taxon>
        <taxon>Sordariomycetes</taxon>
        <taxon>Hypocreomycetidae</taxon>
        <taxon>Hypocreales</taxon>
        <taxon>Cordycipitaceae</taxon>
        <taxon>Akanthomyces</taxon>
        <taxon>Cordyceps confragosa</taxon>
    </lineage>
</organism>
<dbReference type="Proteomes" id="UP000076881">
    <property type="component" value="Unassembled WGS sequence"/>
</dbReference>
<sequence length="174" mass="20013">MASRSRSRTSPPYRLYLRKKDQPSESARTLFVFCRARNDAKAAVQKWIYGGLTYADWQDACDNPLLNDPVDMVDTGFYGYVDAAQVETPNSALHKIIALSTSDLDKFTAAWNDWFDARVKETLRKGKGREGEMCKEDVEKDIREKEGRQWEASYFKTLASNKIDELYADFLLKC</sequence>
<comment type="caution">
    <text evidence="1">The sequence shown here is derived from an EMBL/GenBank/DDBJ whole genome shotgun (WGS) entry which is preliminary data.</text>
</comment>
<gene>
    <name evidence="1" type="ORF">LEL_09701</name>
</gene>
<dbReference type="AlphaFoldDB" id="A0A168C9E7"/>
<proteinExistence type="predicted"/>
<evidence type="ECO:0000313" key="2">
    <source>
        <dbReference type="Proteomes" id="UP000076881"/>
    </source>
</evidence>